<evidence type="ECO:0000313" key="1">
    <source>
        <dbReference type="EMBL" id="ARN82217.1"/>
    </source>
</evidence>
<evidence type="ECO:0000313" key="2">
    <source>
        <dbReference type="Proteomes" id="UP000193978"/>
    </source>
</evidence>
<dbReference type="Proteomes" id="UP000193978">
    <property type="component" value="Chromosome"/>
</dbReference>
<keyword evidence="2" id="KW-1185">Reference proteome</keyword>
<accession>A0A1W6MX96</accession>
<dbReference type="EMBL" id="CP019948">
    <property type="protein sequence ID" value="ARN82217.1"/>
    <property type="molecule type" value="Genomic_DNA"/>
</dbReference>
<evidence type="ECO:0008006" key="3">
    <source>
        <dbReference type="Google" id="ProtNLM"/>
    </source>
</evidence>
<proteinExistence type="predicted"/>
<dbReference type="KEGG" id="mbry:B1812_15245"/>
<reference evidence="1 2" key="1">
    <citation type="submission" date="2017-02" db="EMBL/GenBank/DDBJ databases">
        <authorList>
            <person name="Peterson S.W."/>
        </authorList>
    </citation>
    <scope>NUCLEOTIDE SEQUENCE [LARGE SCALE GENOMIC DNA]</scope>
    <source>
        <strain evidence="1 2">S285</strain>
    </source>
</reference>
<sequence>MLLAITLLSMIVAAILGGLHMGRRAWETGKTYETVSEIEEAARAINGQLARAASIRLPGANGGQVAAFRGLPDSCRFVALSEGGAQWGGLILTEIAGPQGPGEDVALWSSVFRPSQGLEPPRDSMNRVSVLRAAANFRLSYFGEVENGRPPVWTDQWIDHPDLPLLIAVRLAGEISGRTVDVSFVVALRQR</sequence>
<dbReference type="STRING" id="655015.B1812_15245"/>
<dbReference type="RefSeq" id="WP_245299937.1">
    <property type="nucleotide sequence ID" value="NZ_CP019948.1"/>
</dbReference>
<gene>
    <name evidence="1" type="ORF">B1812_15245</name>
</gene>
<organism evidence="1 2">
    <name type="scientific">Methylocystis bryophila</name>
    <dbReference type="NCBI Taxonomy" id="655015"/>
    <lineage>
        <taxon>Bacteria</taxon>
        <taxon>Pseudomonadati</taxon>
        <taxon>Pseudomonadota</taxon>
        <taxon>Alphaproteobacteria</taxon>
        <taxon>Hyphomicrobiales</taxon>
        <taxon>Methylocystaceae</taxon>
        <taxon>Methylocystis</taxon>
    </lineage>
</organism>
<name>A0A1W6MX96_9HYPH</name>
<protein>
    <recommendedName>
        <fullName evidence="3">General secretion pathway protein GspJ</fullName>
    </recommendedName>
</protein>
<dbReference type="AlphaFoldDB" id="A0A1W6MX96"/>